<dbReference type="OrthoDB" id="5624722at2"/>
<dbReference type="EMBL" id="SNXS01000003">
    <property type="protein sequence ID" value="TDP71071.1"/>
    <property type="molecule type" value="Genomic_DNA"/>
</dbReference>
<dbReference type="SUPFAM" id="SSF159594">
    <property type="entry name" value="XCC0632-like"/>
    <property type="match status" value="1"/>
</dbReference>
<proteinExistence type="predicted"/>
<dbReference type="Pfam" id="PF03886">
    <property type="entry name" value="ABC_trans_aux"/>
    <property type="match status" value="1"/>
</dbReference>
<evidence type="ECO:0000313" key="2">
    <source>
        <dbReference type="EMBL" id="TDP71071.1"/>
    </source>
</evidence>
<comment type="caution">
    <text evidence="2">The sequence shown here is derived from an EMBL/GenBank/DDBJ whole genome shotgun (WGS) entry which is preliminary data.</text>
</comment>
<name>A0A4R6QNB1_9BURK</name>
<organism evidence="2 3">
    <name type="scientific">Roseateles toxinivorans</name>
    <dbReference type="NCBI Taxonomy" id="270368"/>
    <lineage>
        <taxon>Bacteria</taxon>
        <taxon>Pseudomonadati</taxon>
        <taxon>Pseudomonadota</taxon>
        <taxon>Betaproteobacteria</taxon>
        <taxon>Burkholderiales</taxon>
        <taxon>Sphaerotilaceae</taxon>
        <taxon>Roseateles</taxon>
    </lineage>
</organism>
<sequence>MNINQLGVAIALSGLALLTGCGSLLPKPAAPPTLYSLDDVTTVAAAPPAASAPTLIISTPRAAAGFDTRHIVYQRQAHQLDYFAQSQWADTPSQMLAPMLLRALERGGAFRAVLAAPAAAAGDFRLDTELLRLQQDFATTPSQVRLTLRAVLVNTATRRAVAAREFDLSLPAPSEDAYGGVWAANRAAQQLLGELAAFCAQAVRAMPSP</sequence>
<protein>
    <submittedName>
        <fullName evidence="2">Cholesterol transport system auxiliary component</fullName>
    </submittedName>
</protein>
<evidence type="ECO:0000313" key="3">
    <source>
        <dbReference type="Proteomes" id="UP000295361"/>
    </source>
</evidence>
<dbReference type="InParanoid" id="A0A4R6QNB1"/>
<dbReference type="InterPro" id="IPR005586">
    <property type="entry name" value="ABC_trans_aux"/>
</dbReference>
<keyword evidence="3" id="KW-1185">Reference proteome</keyword>
<accession>A0A4R6QNB1</accession>
<reference evidence="2 3" key="1">
    <citation type="submission" date="2019-03" db="EMBL/GenBank/DDBJ databases">
        <title>Genomic Encyclopedia of Type Strains, Phase IV (KMG-IV): sequencing the most valuable type-strain genomes for metagenomic binning, comparative biology and taxonomic classification.</title>
        <authorList>
            <person name="Goeker M."/>
        </authorList>
    </citation>
    <scope>NUCLEOTIDE SEQUENCE [LARGE SCALE GENOMIC DNA]</scope>
    <source>
        <strain evidence="2 3">DSM 16998</strain>
    </source>
</reference>
<evidence type="ECO:0000259" key="1">
    <source>
        <dbReference type="Pfam" id="PF03886"/>
    </source>
</evidence>
<dbReference type="AlphaFoldDB" id="A0A4R6QNB1"/>
<dbReference type="RefSeq" id="WP_133700877.1">
    <property type="nucleotide sequence ID" value="NZ_SNXS01000003.1"/>
</dbReference>
<gene>
    <name evidence="2" type="ORF">DES47_10349</name>
</gene>
<feature type="domain" description="ABC-type transport auxiliary lipoprotein component" evidence="1">
    <location>
        <begin position="35"/>
        <end position="196"/>
    </location>
</feature>
<dbReference type="Gene3D" id="3.40.50.10610">
    <property type="entry name" value="ABC-type transport auxiliary lipoprotein component"/>
    <property type="match status" value="1"/>
</dbReference>
<dbReference type="Proteomes" id="UP000295361">
    <property type="component" value="Unassembled WGS sequence"/>
</dbReference>